<dbReference type="Pfam" id="PF00396">
    <property type="entry name" value="Granulin"/>
    <property type="match status" value="1"/>
</dbReference>
<dbReference type="GO" id="GO:0005576">
    <property type="term" value="C:extracellular region"/>
    <property type="evidence" value="ECO:0007669"/>
    <property type="project" value="UniProtKB-SubCell"/>
</dbReference>
<keyword evidence="4" id="KW-1015">Disulfide bond</keyword>
<dbReference type="SUPFAM" id="SSF57277">
    <property type="entry name" value="Granulin repeat"/>
    <property type="match status" value="1"/>
</dbReference>
<dbReference type="WBParaSite" id="PSU_v2.g3810.t1">
    <property type="protein sequence ID" value="PSU_v2.g3810.t1"/>
    <property type="gene ID" value="PSU_v2.g3810"/>
</dbReference>
<comment type="subcellular location">
    <subcellularLocation>
        <location evidence="1">Secreted</location>
    </subcellularLocation>
</comment>
<dbReference type="InterPro" id="IPR037277">
    <property type="entry name" value="Granulin_sf"/>
</dbReference>
<comment type="similarity">
    <text evidence="2">Belongs to the granulin family.</text>
</comment>
<proteinExistence type="inferred from homology"/>
<dbReference type="SMART" id="SM00277">
    <property type="entry name" value="GRAN"/>
    <property type="match status" value="1"/>
</dbReference>
<organism evidence="7 8">
    <name type="scientific">Panagrolaimus superbus</name>
    <dbReference type="NCBI Taxonomy" id="310955"/>
    <lineage>
        <taxon>Eukaryota</taxon>
        <taxon>Metazoa</taxon>
        <taxon>Ecdysozoa</taxon>
        <taxon>Nematoda</taxon>
        <taxon>Chromadorea</taxon>
        <taxon>Rhabditida</taxon>
        <taxon>Tylenchina</taxon>
        <taxon>Panagrolaimomorpha</taxon>
        <taxon>Panagrolaimoidea</taxon>
        <taxon>Panagrolaimidae</taxon>
        <taxon>Panagrolaimus</taxon>
    </lineage>
</organism>
<keyword evidence="7" id="KW-1185">Reference proteome</keyword>
<dbReference type="AlphaFoldDB" id="A0A914YVY0"/>
<evidence type="ECO:0000256" key="1">
    <source>
        <dbReference type="ARBA" id="ARBA00004613"/>
    </source>
</evidence>
<accession>A0A914YVY0</accession>
<dbReference type="InterPro" id="IPR039036">
    <property type="entry name" value="Granulin_fam"/>
</dbReference>
<name>A0A914YVY0_9BILA</name>
<feature type="signal peptide" evidence="5">
    <location>
        <begin position="1"/>
        <end position="23"/>
    </location>
</feature>
<feature type="chain" id="PRO_5037111507" evidence="5">
    <location>
        <begin position="24"/>
        <end position="98"/>
    </location>
</feature>
<reference evidence="8" key="1">
    <citation type="submission" date="2022-11" db="UniProtKB">
        <authorList>
            <consortium name="WormBaseParasite"/>
        </authorList>
    </citation>
    <scope>IDENTIFICATION</scope>
</reference>
<evidence type="ECO:0000259" key="6">
    <source>
        <dbReference type="SMART" id="SM00277"/>
    </source>
</evidence>
<dbReference type="InterPro" id="IPR000118">
    <property type="entry name" value="Granulin"/>
</dbReference>
<dbReference type="Gene3D" id="2.10.25.160">
    <property type="entry name" value="Granulin"/>
    <property type="match status" value="1"/>
</dbReference>
<evidence type="ECO:0000256" key="3">
    <source>
        <dbReference type="ARBA" id="ARBA00022525"/>
    </source>
</evidence>
<dbReference type="Proteomes" id="UP000887577">
    <property type="component" value="Unplaced"/>
</dbReference>
<protein>
    <submittedName>
        <fullName evidence="8">Granulins domain-containing protein</fullName>
    </submittedName>
</protein>
<sequence>MNKLFVSATVLLCFHFLFITLSAQDANHVCGESNYQCKAYETCCTFSDGNYGCCPYAYANCCKNVNACCQSGFNCQKNSTGCVRADTNDNPKDFDNGN</sequence>
<feature type="domain" description="Granulins" evidence="6">
    <location>
        <begin position="30"/>
        <end position="82"/>
    </location>
</feature>
<evidence type="ECO:0000256" key="2">
    <source>
        <dbReference type="ARBA" id="ARBA00010093"/>
    </source>
</evidence>
<dbReference type="PANTHER" id="PTHR12274:SF3">
    <property type="entry name" value="PROGRANULIN"/>
    <property type="match status" value="1"/>
</dbReference>
<evidence type="ECO:0000313" key="8">
    <source>
        <dbReference type="WBParaSite" id="PSU_v2.g3810.t1"/>
    </source>
</evidence>
<keyword evidence="3" id="KW-0964">Secreted</keyword>
<evidence type="ECO:0000313" key="7">
    <source>
        <dbReference type="Proteomes" id="UP000887577"/>
    </source>
</evidence>
<evidence type="ECO:0000256" key="4">
    <source>
        <dbReference type="ARBA" id="ARBA00023157"/>
    </source>
</evidence>
<keyword evidence="5" id="KW-0732">Signal</keyword>
<dbReference type="PANTHER" id="PTHR12274">
    <property type="entry name" value="GRANULIN"/>
    <property type="match status" value="1"/>
</dbReference>
<evidence type="ECO:0000256" key="5">
    <source>
        <dbReference type="SAM" id="SignalP"/>
    </source>
</evidence>